<sequence>MTSRSPFQLQPFCDSAILWRIQHLLLLNFIRLVIAQLTSLSRSLCKVSLPSRESTAPPSLVSSANLLNVHLIPASTSFIKTLKSTGPKTEPWGTPLVTGCEPDVTPFTFEPDLSASCSPNVLWTCFAGRSFAGSFSVLTNDLKLNYFVVTVTNSHQSPLHPWSPSLLTNNKSRRAPLVVVSLTAPTSHLKLEKWAHVNLMRFNKTKCKVLHLG</sequence>
<organism evidence="1 2">
    <name type="scientific">Mycteria americana</name>
    <name type="common">Wood stork</name>
    <dbReference type="NCBI Taxonomy" id="33587"/>
    <lineage>
        <taxon>Eukaryota</taxon>
        <taxon>Metazoa</taxon>
        <taxon>Chordata</taxon>
        <taxon>Craniata</taxon>
        <taxon>Vertebrata</taxon>
        <taxon>Euteleostomi</taxon>
        <taxon>Archelosauria</taxon>
        <taxon>Archosauria</taxon>
        <taxon>Dinosauria</taxon>
        <taxon>Saurischia</taxon>
        <taxon>Theropoda</taxon>
        <taxon>Coelurosauria</taxon>
        <taxon>Aves</taxon>
        <taxon>Neognathae</taxon>
        <taxon>Neoaves</taxon>
        <taxon>Aequornithes</taxon>
        <taxon>Ciconiiformes</taxon>
        <taxon>Ciconiidae</taxon>
        <taxon>Mycteria</taxon>
    </lineage>
</organism>
<dbReference type="AlphaFoldDB" id="A0AAN7S9C6"/>
<reference evidence="1 2" key="1">
    <citation type="journal article" date="2023" name="J. Hered.">
        <title>Chromosome-level genome of the wood stork (Mycteria americana) provides insight into avian chromosome evolution.</title>
        <authorList>
            <person name="Flamio R. Jr."/>
            <person name="Ramstad K.M."/>
        </authorList>
    </citation>
    <scope>NUCLEOTIDE SEQUENCE [LARGE SCALE GENOMIC DNA]</scope>
    <source>
        <strain evidence="1">JAX WOST 10</strain>
    </source>
</reference>
<evidence type="ECO:0000313" key="2">
    <source>
        <dbReference type="Proteomes" id="UP001333110"/>
    </source>
</evidence>
<accession>A0AAN7S9C6</accession>
<gene>
    <name evidence="1" type="ORF">QYF61_018867</name>
</gene>
<name>A0AAN7S9C6_MYCAM</name>
<proteinExistence type="predicted"/>
<protein>
    <submittedName>
        <fullName evidence="1">Uncharacterized protein</fullName>
    </submittedName>
</protein>
<dbReference type="EMBL" id="JAUNZN010000001">
    <property type="protein sequence ID" value="KAK4831737.1"/>
    <property type="molecule type" value="Genomic_DNA"/>
</dbReference>
<evidence type="ECO:0000313" key="1">
    <source>
        <dbReference type="EMBL" id="KAK4831737.1"/>
    </source>
</evidence>
<keyword evidence="2" id="KW-1185">Reference proteome</keyword>
<comment type="caution">
    <text evidence="1">The sequence shown here is derived from an EMBL/GenBank/DDBJ whole genome shotgun (WGS) entry which is preliminary data.</text>
</comment>
<dbReference type="Proteomes" id="UP001333110">
    <property type="component" value="Unassembled WGS sequence"/>
</dbReference>